<sequence length="67" mass="8435">MYYTQPYPAYYYPYQSNRGETMMSNNNMQQMQMMEMMKEHMRMTEEIKQMVYEINERFKRMESNMKG</sequence>
<organism evidence="1 2">
    <name type="scientific">Lentibacillus salinarum</name>
    <dbReference type="NCBI Taxonomy" id="446820"/>
    <lineage>
        <taxon>Bacteria</taxon>
        <taxon>Bacillati</taxon>
        <taxon>Bacillota</taxon>
        <taxon>Bacilli</taxon>
        <taxon>Bacillales</taxon>
        <taxon>Bacillaceae</taxon>
        <taxon>Lentibacillus</taxon>
    </lineage>
</organism>
<gene>
    <name evidence="1" type="ORF">ACFQ4A_16365</name>
</gene>
<protein>
    <recommendedName>
        <fullName evidence="3">DUF342 domain-containing protein</fullName>
    </recommendedName>
</protein>
<evidence type="ECO:0000313" key="2">
    <source>
        <dbReference type="Proteomes" id="UP001597178"/>
    </source>
</evidence>
<evidence type="ECO:0008006" key="3">
    <source>
        <dbReference type="Google" id="ProtNLM"/>
    </source>
</evidence>
<proteinExistence type="predicted"/>
<dbReference type="Proteomes" id="UP001597178">
    <property type="component" value="Unassembled WGS sequence"/>
</dbReference>
<evidence type="ECO:0000313" key="1">
    <source>
        <dbReference type="EMBL" id="MFD1363223.1"/>
    </source>
</evidence>
<dbReference type="RefSeq" id="WP_382402470.1">
    <property type="nucleotide sequence ID" value="NZ_JBHTNH010000029.1"/>
</dbReference>
<accession>A0ABW3ZZA1</accession>
<name>A0ABW3ZZA1_9BACI</name>
<comment type="caution">
    <text evidence="1">The sequence shown here is derived from an EMBL/GenBank/DDBJ whole genome shotgun (WGS) entry which is preliminary data.</text>
</comment>
<keyword evidence="2" id="KW-1185">Reference proteome</keyword>
<dbReference type="EMBL" id="JBHTNH010000029">
    <property type="protein sequence ID" value="MFD1363223.1"/>
    <property type="molecule type" value="Genomic_DNA"/>
</dbReference>
<reference evidence="2" key="1">
    <citation type="journal article" date="2019" name="Int. J. Syst. Evol. Microbiol.">
        <title>The Global Catalogue of Microorganisms (GCM) 10K type strain sequencing project: providing services to taxonomists for standard genome sequencing and annotation.</title>
        <authorList>
            <consortium name="The Broad Institute Genomics Platform"/>
            <consortium name="The Broad Institute Genome Sequencing Center for Infectious Disease"/>
            <person name="Wu L."/>
            <person name="Ma J."/>
        </authorList>
    </citation>
    <scope>NUCLEOTIDE SEQUENCE [LARGE SCALE GENOMIC DNA]</scope>
    <source>
        <strain evidence="2">CCUG 54822</strain>
    </source>
</reference>